<gene>
    <name evidence="3" type="ORF">M5K25_020327</name>
</gene>
<evidence type="ECO:0000256" key="1">
    <source>
        <dbReference type="SAM" id="MobiDB-lite"/>
    </source>
</evidence>
<feature type="compositionally biased region" description="Low complexity" evidence="1">
    <location>
        <begin position="874"/>
        <end position="885"/>
    </location>
</feature>
<feature type="region of interest" description="Disordered" evidence="1">
    <location>
        <begin position="772"/>
        <end position="796"/>
    </location>
</feature>
<keyword evidence="2" id="KW-0812">Transmembrane</keyword>
<dbReference type="AlphaFoldDB" id="A0ABD0UAA9"/>
<feature type="region of interest" description="Disordered" evidence="1">
    <location>
        <begin position="865"/>
        <end position="926"/>
    </location>
</feature>
<protein>
    <submittedName>
        <fullName evidence="3">Uncharacterized protein</fullName>
    </submittedName>
</protein>
<dbReference type="PANTHER" id="PTHR33870">
    <property type="entry name" value="CARDIOMYOPATHY-ASSOCIATED PROTEIN"/>
    <property type="match status" value="1"/>
</dbReference>
<evidence type="ECO:0000313" key="4">
    <source>
        <dbReference type="Proteomes" id="UP001552299"/>
    </source>
</evidence>
<feature type="compositionally biased region" description="Low complexity" evidence="1">
    <location>
        <begin position="503"/>
        <end position="515"/>
    </location>
</feature>
<name>A0ABD0UAA9_DENTH</name>
<keyword evidence="2" id="KW-0472">Membrane</keyword>
<feature type="compositionally biased region" description="Basic and acidic residues" evidence="1">
    <location>
        <begin position="906"/>
        <end position="926"/>
    </location>
</feature>
<feature type="compositionally biased region" description="Basic and acidic residues" evidence="1">
    <location>
        <begin position="104"/>
        <end position="137"/>
    </location>
</feature>
<feature type="transmembrane region" description="Helical" evidence="2">
    <location>
        <begin position="21"/>
        <end position="38"/>
    </location>
</feature>
<feature type="region of interest" description="Disordered" evidence="1">
    <location>
        <begin position="104"/>
        <end position="159"/>
    </location>
</feature>
<keyword evidence="2" id="KW-1133">Transmembrane helix</keyword>
<proteinExistence type="predicted"/>
<keyword evidence="4" id="KW-1185">Reference proteome</keyword>
<comment type="caution">
    <text evidence="3">The sequence shown here is derived from an EMBL/GenBank/DDBJ whole genome shotgun (WGS) entry which is preliminary data.</text>
</comment>
<feature type="region of interest" description="Disordered" evidence="1">
    <location>
        <begin position="654"/>
        <end position="684"/>
    </location>
</feature>
<feature type="compositionally biased region" description="Polar residues" evidence="1">
    <location>
        <begin position="426"/>
        <end position="436"/>
    </location>
</feature>
<feature type="compositionally biased region" description="Acidic residues" evidence="1">
    <location>
        <begin position="281"/>
        <end position="304"/>
    </location>
</feature>
<dbReference type="Proteomes" id="UP001552299">
    <property type="component" value="Unassembled WGS sequence"/>
</dbReference>
<feature type="compositionally biased region" description="Acidic residues" evidence="1">
    <location>
        <begin position="221"/>
        <end position="234"/>
    </location>
</feature>
<dbReference type="PANTHER" id="PTHR33870:SF4">
    <property type="entry name" value="CARDIOMYOPATHY-ASSOCIATED PROTEIN"/>
    <property type="match status" value="1"/>
</dbReference>
<organism evidence="3 4">
    <name type="scientific">Dendrobium thyrsiflorum</name>
    <name type="common">Pinecone-like raceme dendrobium</name>
    <name type="synonym">Orchid</name>
    <dbReference type="NCBI Taxonomy" id="117978"/>
    <lineage>
        <taxon>Eukaryota</taxon>
        <taxon>Viridiplantae</taxon>
        <taxon>Streptophyta</taxon>
        <taxon>Embryophyta</taxon>
        <taxon>Tracheophyta</taxon>
        <taxon>Spermatophyta</taxon>
        <taxon>Magnoliopsida</taxon>
        <taxon>Liliopsida</taxon>
        <taxon>Asparagales</taxon>
        <taxon>Orchidaceae</taxon>
        <taxon>Epidendroideae</taxon>
        <taxon>Malaxideae</taxon>
        <taxon>Dendrobiinae</taxon>
        <taxon>Dendrobium</taxon>
    </lineage>
</organism>
<feature type="region of interest" description="Disordered" evidence="1">
    <location>
        <begin position="257"/>
        <end position="311"/>
    </location>
</feature>
<evidence type="ECO:0000256" key="2">
    <source>
        <dbReference type="SAM" id="Phobius"/>
    </source>
</evidence>
<accession>A0ABD0UAA9</accession>
<reference evidence="3 4" key="1">
    <citation type="journal article" date="2024" name="Plant Biotechnol. J.">
        <title>Dendrobium thyrsiflorum genome and its molecular insights into genes involved in important horticultural traits.</title>
        <authorList>
            <person name="Chen B."/>
            <person name="Wang J.Y."/>
            <person name="Zheng P.J."/>
            <person name="Li K.L."/>
            <person name="Liang Y.M."/>
            <person name="Chen X.F."/>
            <person name="Zhang C."/>
            <person name="Zhao X."/>
            <person name="He X."/>
            <person name="Zhang G.Q."/>
            <person name="Liu Z.J."/>
            <person name="Xu Q."/>
        </authorList>
    </citation>
    <scope>NUCLEOTIDE SEQUENCE [LARGE SCALE GENOMIC DNA]</scope>
    <source>
        <strain evidence="3">GZMU011</strain>
    </source>
</reference>
<sequence>MTIEGIRKCLVISLRYSWRSIRQYPLVSAFLLFLYIYLPSIFSFIVYSSPVIACTALLLGALLVYGEPDEPEDVKSVDLSVKVAETEERSRDFDVLKKGERYMSEENAEKRRPTNVTKDDPFKRSHDDGDGDRKDSMDLAASSSRKIAEKEVQTEKTLTNGVEAHDLEFIEKELFSIENSAYHEQGIAEGLKVETEQPLDNQFDSSLGSPWLEVNNHDVSSDSESDESDGEESLSPDASITDIVPIIDELHPLLESANPQPAHRSIDTSDAASRASSPEREFDDASVEEETENQADEEDEEAQEEKDNTEAVVKWTADDQKNLMDLGSSELERNQRLENLIAKRRAKKLQRFQTDKNLIDLDTEPLPFMEDIIRLNVQVPAISAPRSNPFDLPFDSKESLGQPIPGSAPSVLLPRRNPFDLPYYQNEESGNVTGENSRPYDASFSQRDTLPRRIDRLNLGAVSDDASQEKSKPKLKPYFVPEKMSEPNFASFESQLSEESDSEGSSASEADSASAVFNQDHELSKYETHEQVSYMNQDVDFVEQESDSSVEVGSANLEQEDNGADAVKEEIAEVEFSSPVSSTANLVVIDERYDGSSSSSCSEDVRGTETSIHIEPINSAHMVGDSLRSFDPTLSVVKPDLPGDRAEVIHDSQVGEPGLSGQEVGGANDRQIADPVYDSSPSAKSTSHIASLEALFSNVKGKEGFSTGPSLASDMQANSHEVFSTPKAFEHGTTSEEVKGLNEVSDEVHANLREIRSVSEVSDSGINLAENFHVEDSSDGENGELRPKPSKQFDSSMIDSCSEKQDAPNQFQFPVLISNDVGISVNQQSSLNISLQPLALGSDAGSSVPFDGNLEMKNAKLHIPEPSVIDTKNSAQQSSQEIIASRTSGSTVENSEALGESPKPLNSKDELGHPEYEVNKKQSEAD</sequence>
<feature type="region of interest" description="Disordered" evidence="1">
    <location>
        <begin position="200"/>
        <end position="240"/>
    </location>
</feature>
<evidence type="ECO:0000313" key="3">
    <source>
        <dbReference type="EMBL" id="KAL0909455.1"/>
    </source>
</evidence>
<dbReference type="EMBL" id="JANQDX010000016">
    <property type="protein sequence ID" value="KAL0909455.1"/>
    <property type="molecule type" value="Genomic_DNA"/>
</dbReference>
<feature type="region of interest" description="Disordered" evidence="1">
    <location>
        <begin position="393"/>
        <end position="527"/>
    </location>
</feature>
<feature type="region of interest" description="Disordered" evidence="1">
    <location>
        <begin position="544"/>
        <end position="563"/>
    </location>
</feature>